<organism evidence="1">
    <name type="scientific">Staphylococcus phage vB_VibM_10AMN12</name>
    <dbReference type="NCBI Taxonomy" id="3076785"/>
    <lineage>
        <taxon>Viruses</taxon>
        <taxon>Duplodnaviria</taxon>
        <taxon>Heunggongvirae</taxon>
        <taxon>Uroviricota</taxon>
        <taxon>Caudoviricetes</taxon>
    </lineage>
</organism>
<protein>
    <submittedName>
        <fullName evidence="1">Uncharacterized protein</fullName>
    </submittedName>
</protein>
<accession>A0AA96KSW3</accession>
<dbReference type="Pfam" id="PF26128">
    <property type="entry name" value="Gad2"/>
    <property type="match status" value="1"/>
</dbReference>
<sequence length="248" mass="29083">MTNMFDEDQQEQFNNSIYGATDPVYPDFEFKFYEFNNVHEYRYDDIYEYFPIWFEELSEIEGVYLGGGCLRNLLGGDDEIADIDLFFKDEVALKSAMDVMDKYQGSEEGCWYKAFQCPAKELITYKSAIECLMYGEKATENDYKKQRKVQFITKSFYPSPVDLISTFDFVPTCACLYKGVLYTHKDWVRHVSKRTLGLNFISYPVASVFRMMRYEKKGYRVLSDTVLGMVLDINRGDFEGDRLALYID</sequence>
<proteinExistence type="predicted"/>
<dbReference type="EMBL" id="OR481006">
    <property type="protein sequence ID" value="WNO47421.1"/>
    <property type="molecule type" value="Genomic_DNA"/>
</dbReference>
<reference evidence="1" key="1">
    <citation type="submission" date="2023-08" db="EMBL/GenBank/DDBJ databases">
        <authorList>
            <person name="Nazir A."/>
        </authorList>
    </citation>
    <scope>NUCLEOTIDE SEQUENCE</scope>
</reference>
<name>A0AA96KSW3_9CAUD</name>
<evidence type="ECO:0000313" key="1">
    <source>
        <dbReference type="EMBL" id="WNO47421.1"/>
    </source>
</evidence>